<name>A0A1E5KYC2_9ENTE</name>
<dbReference type="Proteomes" id="UP000095256">
    <property type="component" value="Unassembled WGS sequence"/>
</dbReference>
<gene>
    <name evidence="5" type="ORF">BCR26_11120</name>
</gene>
<dbReference type="SUPFAM" id="SSF55816">
    <property type="entry name" value="5'-nucleotidase (syn. UDP-sugar hydrolase), C-terminal domain"/>
    <property type="match status" value="1"/>
</dbReference>
<dbReference type="Pfam" id="PF00149">
    <property type="entry name" value="Metallophos"/>
    <property type="match status" value="1"/>
</dbReference>
<dbReference type="PRINTS" id="PR01607">
    <property type="entry name" value="APYRASEFAMLY"/>
</dbReference>
<dbReference type="InterPro" id="IPR004843">
    <property type="entry name" value="Calcineurin-like_PHP"/>
</dbReference>
<sequence length="466" mass="53279">MEEVVIFHTNDLHSHLENWPKIRRYILEKRADYLAENKSVITLDLGDFVDRWHPLTEATDGQGNIELMNTLNYDAVTIGNNEGVGNSKEQLNQLYTKANFDIILGNLFDKETGRAPSWVQPHKMIETKEHKIGLLALTAPFPLTYSPNGWKIHTTDQVLPKLINEVKEKCDILILMSHLGIDEDLRIANTYPEIDVLLGSHTHHLFPDGEKVNQMQLAAAGKFGMYIGEVHLTINQGQIIDSFARTIPTAELSGETEDQEEIANFLDQGHHLLTEKRIAEIPWMLSRDLKQEHPFIEVALEALKERGKTEVAILNNGLFMVDIPAGDVNEDLLHQALPHPMHLINVTLSGTDLIRLVREMEKNRHFLRKFPIVGMGFRGKVFGELRYNGLSYDKKNQKVYWLGNLVDETANYTFTTVDHFMFVPFFPTIELAGKVEFIFPEFIRTVVGAYLKRYYPIISKQGIIKK</sequence>
<feature type="domain" description="Calcineurin-like phosphoesterase" evidence="3">
    <location>
        <begin position="6"/>
        <end position="204"/>
    </location>
</feature>
<dbReference type="RefSeq" id="WP_069698165.1">
    <property type="nucleotide sequence ID" value="NZ_JAGGMA010000022.1"/>
</dbReference>
<comment type="similarity">
    <text evidence="2">Belongs to the 5'-nucleotidase family.</text>
</comment>
<dbReference type="Pfam" id="PF02872">
    <property type="entry name" value="5_nucleotid_C"/>
    <property type="match status" value="1"/>
</dbReference>
<evidence type="ECO:0000256" key="1">
    <source>
        <dbReference type="ARBA" id="ARBA00022729"/>
    </source>
</evidence>
<evidence type="ECO:0000259" key="4">
    <source>
        <dbReference type="Pfam" id="PF02872"/>
    </source>
</evidence>
<dbReference type="GO" id="GO:0008768">
    <property type="term" value="F:UDP-sugar diphosphatase activity"/>
    <property type="evidence" value="ECO:0007669"/>
    <property type="project" value="TreeGrafter"/>
</dbReference>
<dbReference type="GO" id="GO:0008253">
    <property type="term" value="F:5'-nucleotidase activity"/>
    <property type="evidence" value="ECO:0007669"/>
    <property type="project" value="TreeGrafter"/>
</dbReference>
<dbReference type="CDD" id="cd00845">
    <property type="entry name" value="MPP_UshA_N_like"/>
    <property type="match status" value="1"/>
</dbReference>
<dbReference type="PIRSF" id="PIRSF036361">
    <property type="entry name" value="YunD"/>
    <property type="match status" value="1"/>
</dbReference>
<dbReference type="InterPro" id="IPR006179">
    <property type="entry name" value="5_nucleotidase/apyrase"/>
</dbReference>
<dbReference type="Gene3D" id="3.60.21.10">
    <property type="match status" value="1"/>
</dbReference>
<keyword evidence="2" id="KW-0378">Hydrolase</keyword>
<reference evidence="5 6" key="1">
    <citation type="submission" date="2016-09" db="EMBL/GenBank/DDBJ databases">
        <authorList>
            <person name="Capua I."/>
            <person name="De Benedictis P."/>
            <person name="Joannis T."/>
            <person name="Lombin L.H."/>
            <person name="Cattoli G."/>
        </authorList>
    </citation>
    <scope>NUCLEOTIDE SEQUENCE [LARGE SCALE GENOMIC DNA]</scope>
    <source>
        <strain evidence="5 6">LMG 25899</strain>
    </source>
</reference>
<dbReference type="PANTHER" id="PTHR11575:SF23">
    <property type="entry name" value="5-NUCLEOTIDASE FAMILY PROTEIN"/>
    <property type="match status" value="1"/>
</dbReference>
<organism evidence="5 6">
    <name type="scientific">Enterococcus rivorum</name>
    <dbReference type="NCBI Taxonomy" id="762845"/>
    <lineage>
        <taxon>Bacteria</taxon>
        <taxon>Bacillati</taxon>
        <taxon>Bacillota</taxon>
        <taxon>Bacilli</taxon>
        <taxon>Lactobacillales</taxon>
        <taxon>Enterococcaceae</taxon>
        <taxon>Enterococcus</taxon>
    </lineage>
</organism>
<dbReference type="Gene3D" id="3.90.780.10">
    <property type="entry name" value="5'-Nucleotidase, C-terminal domain"/>
    <property type="match status" value="1"/>
</dbReference>
<dbReference type="EMBL" id="MIEK01000013">
    <property type="protein sequence ID" value="OEH82881.1"/>
    <property type="molecule type" value="Genomic_DNA"/>
</dbReference>
<comment type="caution">
    <text evidence="5">The sequence shown here is derived from an EMBL/GenBank/DDBJ whole genome shotgun (WGS) entry which is preliminary data.</text>
</comment>
<keyword evidence="2" id="KW-0547">Nucleotide-binding</keyword>
<evidence type="ECO:0000259" key="3">
    <source>
        <dbReference type="Pfam" id="PF00149"/>
    </source>
</evidence>
<dbReference type="InterPro" id="IPR011240">
    <property type="entry name" value="Pesterase_YunD"/>
</dbReference>
<protein>
    <submittedName>
        <fullName evidence="5">Multifunctional 2',3'-cyclic-nucleotide 2'-phosphodiesterase/5'-nucleotidase/3'-nucleotidase</fullName>
    </submittedName>
</protein>
<dbReference type="GO" id="GO:0000166">
    <property type="term" value="F:nucleotide binding"/>
    <property type="evidence" value="ECO:0007669"/>
    <property type="project" value="UniProtKB-KW"/>
</dbReference>
<dbReference type="GO" id="GO:0009166">
    <property type="term" value="P:nucleotide catabolic process"/>
    <property type="evidence" value="ECO:0007669"/>
    <property type="project" value="InterPro"/>
</dbReference>
<proteinExistence type="inferred from homology"/>
<evidence type="ECO:0000313" key="6">
    <source>
        <dbReference type="Proteomes" id="UP000095256"/>
    </source>
</evidence>
<dbReference type="AlphaFoldDB" id="A0A1E5KYC2"/>
<feature type="domain" description="5'-Nucleotidase C-terminal" evidence="4">
    <location>
        <begin position="289"/>
        <end position="419"/>
    </location>
</feature>
<accession>A0A1E5KYC2</accession>
<dbReference type="STRING" id="762845.BCR26_11120"/>
<dbReference type="PANTHER" id="PTHR11575">
    <property type="entry name" value="5'-NUCLEOTIDASE-RELATED"/>
    <property type="match status" value="1"/>
</dbReference>
<evidence type="ECO:0000256" key="2">
    <source>
        <dbReference type="RuleBase" id="RU362119"/>
    </source>
</evidence>
<dbReference type="InterPro" id="IPR036907">
    <property type="entry name" value="5'-Nucleotdase_C_sf"/>
</dbReference>
<keyword evidence="1" id="KW-0732">Signal</keyword>
<dbReference type="GO" id="GO:0030288">
    <property type="term" value="C:outer membrane-bounded periplasmic space"/>
    <property type="evidence" value="ECO:0007669"/>
    <property type="project" value="TreeGrafter"/>
</dbReference>
<dbReference type="InterPro" id="IPR029052">
    <property type="entry name" value="Metallo-depent_PP-like"/>
</dbReference>
<dbReference type="InterPro" id="IPR008334">
    <property type="entry name" value="5'-Nucleotdase_C"/>
</dbReference>
<dbReference type="SUPFAM" id="SSF56300">
    <property type="entry name" value="Metallo-dependent phosphatases"/>
    <property type="match status" value="1"/>
</dbReference>
<keyword evidence="6" id="KW-1185">Reference proteome</keyword>
<dbReference type="OrthoDB" id="9793179at2"/>
<evidence type="ECO:0000313" key="5">
    <source>
        <dbReference type="EMBL" id="OEH82881.1"/>
    </source>
</evidence>